<accession>A0A4Y7I9P0</accession>
<dbReference type="Gramene" id="RZC44351">
    <property type="protein sequence ID" value="RZC44351"/>
    <property type="gene ID" value="C5167_037303"/>
</dbReference>
<dbReference type="EMBL" id="CM010715">
    <property type="protein sequence ID" value="RZC44351.1"/>
    <property type="molecule type" value="Genomic_DNA"/>
</dbReference>
<reference evidence="1 2" key="1">
    <citation type="journal article" date="2018" name="Science">
        <title>The opium poppy genome and morphinan production.</title>
        <authorList>
            <person name="Guo L."/>
            <person name="Winzer T."/>
            <person name="Yang X."/>
            <person name="Li Y."/>
            <person name="Ning Z."/>
            <person name="He Z."/>
            <person name="Teodor R."/>
            <person name="Lu Y."/>
            <person name="Bowser T.A."/>
            <person name="Graham I.A."/>
            <person name="Ye K."/>
        </authorList>
    </citation>
    <scope>NUCLEOTIDE SEQUENCE [LARGE SCALE GENOMIC DNA]</scope>
    <source>
        <strain evidence="2">cv. HN1</strain>
        <tissue evidence="1">Leaves</tissue>
    </source>
</reference>
<protein>
    <submittedName>
        <fullName evidence="1">Uncharacterized protein</fullName>
    </submittedName>
</protein>
<organism evidence="1 2">
    <name type="scientific">Papaver somniferum</name>
    <name type="common">Opium poppy</name>
    <dbReference type="NCBI Taxonomy" id="3469"/>
    <lineage>
        <taxon>Eukaryota</taxon>
        <taxon>Viridiplantae</taxon>
        <taxon>Streptophyta</taxon>
        <taxon>Embryophyta</taxon>
        <taxon>Tracheophyta</taxon>
        <taxon>Spermatophyta</taxon>
        <taxon>Magnoliopsida</taxon>
        <taxon>Ranunculales</taxon>
        <taxon>Papaveraceae</taxon>
        <taxon>Papaveroideae</taxon>
        <taxon>Papaver</taxon>
    </lineage>
</organism>
<evidence type="ECO:0000313" key="2">
    <source>
        <dbReference type="Proteomes" id="UP000316621"/>
    </source>
</evidence>
<sequence length="163" mass="17644">MPNYKGVGYWGLTHVLVVASSVVNNGMLGSKGRQFSAATTTSAYIDEFYTSVAKLYIAIVLFHLHGYGNALSVLEPLNDNIEPLAETTALAPYMPLPSVTGYCISLRNFMKKAVASAYVDRANPPNVDDYDCMVDEIIRVGGVLGDVSRGEMIKCPKAYVTPV</sequence>
<gene>
    <name evidence="1" type="ORF">C5167_037303</name>
</gene>
<name>A0A4Y7I9P0_PAPSO</name>
<dbReference type="Proteomes" id="UP000316621">
    <property type="component" value="Chromosome 1"/>
</dbReference>
<evidence type="ECO:0000313" key="1">
    <source>
        <dbReference type="EMBL" id="RZC44351.1"/>
    </source>
</evidence>
<dbReference type="STRING" id="3469.A0A4Y7I9P0"/>
<dbReference type="AlphaFoldDB" id="A0A4Y7I9P0"/>
<proteinExistence type="predicted"/>
<keyword evidence="2" id="KW-1185">Reference proteome</keyword>